<reference evidence="1 2" key="1">
    <citation type="submission" date="2018-03" db="EMBL/GenBank/DDBJ databases">
        <title>Draft genome sequence of the plant growth promoting rhizobacterium Pseudomonas protegens strain BNJ-SS-45 isolated from wheat (Triticum aestivum) rhizosphere.</title>
        <authorList>
            <person name="Bajpai A."/>
            <person name="Shende K."/>
            <person name="Meena N."/>
            <person name="Upadhyayula S.R."/>
            <person name="Suravajhala P."/>
            <person name="Medicherla K.M."/>
            <person name="Johri B.N."/>
        </authorList>
    </citation>
    <scope>NUCLEOTIDE SEQUENCE [LARGE SCALE GENOMIC DNA]</scope>
    <source>
        <strain evidence="1 2">BNJ-SS-45</strain>
    </source>
</reference>
<proteinExistence type="predicted"/>
<accession>A0A2T6GSQ7</accession>
<organism evidence="1 2">
    <name type="scientific">Pseudomonas protegens</name>
    <dbReference type="NCBI Taxonomy" id="380021"/>
    <lineage>
        <taxon>Bacteria</taxon>
        <taxon>Pseudomonadati</taxon>
        <taxon>Pseudomonadota</taxon>
        <taxon>Gammaproteobacteria</taxon>
        <taxon>Pseudomonadales</taxon>
        <taxon>Pseudomonadaceae</taxon>
        <taxon>Pseudomonas</taxon>
    </lineage>
</organism>
<name>A0A2T6GSQ7_9PSED</name>
<dbReference type="AlphaFoldDB" id="A0A2T6GSQ7"/>
<evidence type="ECO:0000313" key="2">
    <source>
        <dbReference type="Proteomes" id="UP000244178"/>
    </source>
</evidence>
<sequence>MRGFACRSRLAGEEAREPGVALADVFAGKPAPTGSAPRVVLHVGAGLPAKRPVSRVLLLRTSSLASQLLPGLCRVWFCM</sequence>
<dbReference type="Proteomes" id="UP000244178">
    <property type="component" value="Unassembled WGS sequence"/>
</dbReference>
<evidence type="ECO:0000313" key="1">
    <source>
        <dbReference type="EMBL" id="PUA47192.1"/>
    </source>
</evidence>
<protein>
    <submittedName>
        <fullName evidence="1">Uncharacterized protein</fullName>
    </submittedName>
</protein>
<comment type="caution">
    <text evidence="1">The sequence shown here is derived from an EMBL/GenBank/DDBJ whole genome shotgun (WGS) entry which is preliminary data.</text>
</comment>
<dbReference type="EMBL" id="PYJM01000001">
    <property type="protein sequence ID" value="PUA47192.1"/>
    <property type="molecule type" value="Genomic_DNA"/>
</dbReference>
<gene>
    <name evidence="1" type="ORF">C5U62_04225</name>
</gene>